<organism evidence="3 4">
    <name type="scientific">Paraburkholderia antibiotica</name>
    <dbReference type="NCBI Taxonomy" id="2728839"/>
    <lineage>
        <taxon>Bacteria</taxon>
        <taxon>Pseudomonadati</taxon>
        <taxon>Pseudomonadota</taxon>
        <taxon>Betaproteobacteria</taxon>
        <taxon>Burkholderiales</taxon>
        <taxon>Burkholderiaceae</taxon>
        <taxon>Paraburkholderia</taxon>
    </lineage>
</organism>
<dbReference type="InterPro" id="IPR036725">
    <property type="entry name" value="ColE3_ribonuclease_sf"/>
</dbReference>
<feature type="region of interest" description="Disordered" evidence="1">
    <location>
        <begin position="91"/>
        <end position="117"/>
    </location>
</feature>
<dbReference type="SUPFAM" id="SSF63840">
    <property type="entry name" value="Ribonuclease domain of colicin E3"/>
    <property type="match status" value="1"/>
</dbReference>
<dbReference type="RefSeq" id="WP_169501725.1">
    <property type="nucleotide sequence ID" value="NZ_JABBFZ010000058.1"/>
</dbReference>
<dbReference type="Pfam" id="PF09000">
    <property type="entry name" value="Cytotoxic"/>
    <property type="match status" value="1"/>
</dbReference>
<evidence type="ECO:0000313" key="3">
    <source>
        <dbReference type="EMBL" id="NML35552.1"/>
    </source>
</evidence>
<evidence type="ECO:0000256" key="1">
    <source>
        <dbReference type="SAM" id="MobiDB-lite"/>
    </source>
</evidence>
<gene>
    <name evidence="3" type="ORF">HHL14_32700</name>
</gene>
<dbReference type="GO" id="GO:0043022">
    <property type="term" value="F:ribosome binding"/>
    <property type="evidence" value="ECO:0007669"/>
    <property type="project" value="InterPro"/>
</dbReference>
<reference evidence="3 4" key="1">
    <citation type="submission" date="2020-04" db="EMBL/GenBank/DDBJ databases">
        <title>Paraburkholderia sp. G-4-1-8 isolated from soil.</title>
        <authorList>
            <person name="Dahal R.H."/>
        </authorList>
    </citation>
    <scope>NUCLEOTIDE SEQUENCE [LARGE SCALE GENOMIC DNA]</scope>
    <source>
        <strain evidence="3 4">G-4-1-8</strain>
    </source>
</reference>
<evidence type="ECO:0000313" key="4">
    <source>
        <dbReference type="Proteomes" id="UP000583127"/>
    </source>
</evidence>
<protein>
    <submittedName>
        <fullName evidence="3">Colicin E3</fullName>
    </submittedName>
</protein>
<dbReference type="GO" id="GO:0016788">
    <property type="term" value="F:hydrolase activity, acting on ester bonds"/>
    <property type="evidence" value="ECO:0007669"/>
    <property type="project" value="InterPro"/>
</dbReference>
<feature type="domain" description="Colicin E3-like ribonuclease" evidence="2">
    <location>
        <begin position="34"/>
        <end position="115"/>
    </location>
</feature>
<dbReference type="EMBL" id="JABBFZ010000058">
    <property type="protein sequence ID" value="NML35552.1"/>
    <property type="molecule type" value="Genomic_DNA"/>
</dbReference>
<dbReference type="Proteomes" id="UP000583127">
    <property type="component" value="Unassembled WGS sequence"/>
</dbReference>
<sequence length="117" mass="12809">MTGCQPFSETANVYTYAPNPTGWIDPLGLSNSYVPAPKDLPGFPDAVRVPPKTSIPGVPGKKRARWKEPKGCICEWDYQHGEVERYDKRGNHLGAFDPNSGDPIAGKGSVTNRRVEP</sequence>
<evidence type="ECO:0000259" key="2">
    <source>
        <dbReference type="Pfam" id="PF09000"/>
    </source>
</evidence>
<dbReference type="Gene3D" id="3.10.380.10">
    <property type="entry name" value="Colicin E3-like ribonuclease domain"/>
    <property type="match status" value="1"/>
</dbReference>
<proteinExistence type="predicted"/>
<feature type="region of interest" description="Disordered" evidence="1">
    <location>
        <begin position="42"/>
        <end position="62"/>
    </location>
</feature>
<comment type="caution">
    <text evidence="3">The sequence shown here is derived from an EMBL/GenBank/DDBJ whole genome shotgun (WGS) entry which is preliminary data.</text>
</comment>
<dbReference type="AlphaFoldDB" id="A0A7Y0FGV7"/>
<keyword evidence="4" id="KW-1185">Reference proteome</keyword>
<dbReference type="InterPro" id="IPR009105">
    <property type="entry name" value="Colicin_E3_ribonuclease"/>
</dbReference>
<dbReference type="GO" id="GO:0003723">
    <property type="term" value="F:RNA binding"/>
    <property type="evidence" value="ECO:0007669"/>
    <property type="project" value="InterPro"/>
</dbReference>
<accession>A0A7Y0FGV7</accession>
<name>A0A7Y0FGV7_9BURK</name>